<keyword evidence="26" id="KW-1185">Reference proteome</keyword>
<dbReference type="GO" id="GO:0006654">
    <property type="term" value="P:phosphatidic acid biosynthetic process"/>
    <property type="evidence" value="ECO:0007669"/>
    <property type="project" value="InterPro"/>
</dbReference>
<dbReference type="PANTHER" id="PTHR34299">
    <property type="entry name" value="DIACYLGLYCEROL KINASE"/>
    <property type="match status" value="1"/>
</dbReference>
<dbReference type="PROSITE" id="PS01069">
    <property type="entry name" value="DAGK_PROKAR"/>
    <property type="match status" value="1"/>
</dbReference>
<dbReference type="Gene3D" id="1.10.287.3610">
    <property type="match status" value="1"/>
</dbReference>
<keyword evidence="8 24" id="KW-0808">Transferase</keyword>
<comment type="similarity">
    <text evidence="2 24">Belongs to the bacterial diacylglycerol kinase family.</text>
</comment>
<keyword evidence="18" id="KW-0594">Phospholipid biosynthesis</keyword>
<gene>
    <name evidence="25" type="ORF">CQA53_01025</name>
</gene>
<keyword evidence="16 24" id="KW-0443">Lipid metabolism</keyword>
<dbReference type="Pfam" id="PF01219">
    <property type="entry name" value="DAGK_prokar"/>
    <property type="match status" value="1"/>
</dbReference>
<dbReference type="EC" id="2.7.1.107" evidence="3 24"/>
<evidence type="ECO:0000256" key="23">
    <source>
        <dbReference type="PIRSR" id="PIRSR600829-4"/>
    </source>
</evidence>
<evidence type="ECO:0000256" key="24">
    <source>
        <dbReference type="RuleBase" id="RU363065"/>
    </source>
</evidence>
<dbReference type="OrthoDB" id="5460798at2"/>
<accession>A0A3D8IQS9</accession>
<evidence type="ECO:0000256" key="6">
    <source>
        <dbReference type="ARBA" id="ARBA00022516"/>
    </source>
</evidence>
<evidence type="ECO:0000256" key="11">
    <source>
        <dbReference type="ARBA" id="ARBA00022741"/>
    </source>
</evidence>
<dbReference type="Proteomes" id="UP000256379">
    <property type="component" value="Unassembled WGS sequence"/>
</dbReference>
<evidence type="ECO:0000256" key="1">
    <source>
        <dbReference type="ARBA" id="ARBA00004429"/>
    </source>
</evidence>
<name>A0A3D8IQS9_9HELI</name>
<evidence type="ECO:0000256" key="19">
    <source>
        <dbReference type="ARBA" id="ARBA00023264"/>
    </source>
</evidence>
<evidence type="ECO:0000256" key="18">
    <source>
        <dbReference type="ARBA" id="ARBA00023209"/>
    </source>
</evidence>
<keyword evidence="6" id="KW-0444">Lipid biosynthesis</keyword>
<dbReference type="GO" id="GO:0005886">
    <property type="term" value="C:plasma membrane"/>
    <property type="evidence" value="ECO:0007669"/>
    <property type="project" value="UniProtKB-SubCell"/>
</dbReference>
<feature type="binding site" evidence="22">
    <location>
        <position position="73"/>
    </location>
    <ligand>
        <name>ATP</name>
        <dbReference type="ChEBI" id="CHEBI:30616"/>
    </ligand>
</feature>
<feature type="binding site" evidence="23">
    <location>
        <position position="73"/>
    </location>
    <ligand>
        <name>a divalent metal cation</name>
        <dbReference type="ChEBI" id="CHEBI:60240"/>
    </ligand>
</feature>
<evidence type="ECO:0000256" key="13">
    <source>
        <dbReference type="ARBA" id="ARBA00022840"/>
    </source>
</evidence>
<evidence type="ECO:0000256" key="22">
    <source>
        <dbReference type="PIRSR" id="PIRSR600829-3"/>
    </source>
</evidence>
<keyword evidence="9 24" id="KW-0812">Transmembrane</keyword>
<protein>
    <recommendedName>
        <fullName evidence="4 24">Diacylglycerol kinase</fullName>
        <ecNumber evidence="3 24">2.7.1.107</ecNumber>
    </recommendedName>
</protein>
<dbReference type="GO" id="GO:0046872">
    <property type="term" value="F:metal ion binding"/>
    <property type="evidence" value="ECO:0007669"/>
    <property type="project" value="UniProtKB-KW"/>
</dbReference>
<reference evidence="25 26" key="1">
    <citation type="submission" date="2018-04" db="EMBL/GenBank/DDBJ databases">
        <title>Novel Campyloabacter and Helicobacter Species and Strains.</title>
        <authorList>
            <person name="Mannion A.J."/>
            <person name="Shen Z."/>
            <person name="Fox J.G."/>
        </authorList>
    </citation>
    <scope>NUCLEOTIDE SEQUENCE [LARGE SCALE GENOMIC DNA]</scope>
    <source>
        <strain evidence="25 26">MIT 17-337</strain>
    </source>
</reference>
<dbReference type="AlphaFoldDB" id="A0A3D8IQS9"/>
<evidence type="ECO:0000256" key="4">
    <source>
        <dbReference type="ARBA" id="ARBA00017575"/>
    </source>
</evidence>
<evidence type="ECO:0000256" key="15">
    <source>
        <dbReference type="ARBA" id="ARBA00022989"/>
    </source>
</evidence>
<feature type="binding site" evidence="21">
    <location>
        <position position="95"/>
    </location>
    <ligand>
        <name>substrate</name>
    </ligand>
</feature>
<evidence type="ECO:0000256" key="14">
    <source>
        <dbReference type="ARBA" id="ARBA00022842"/>
    </source>
</evidence>
<evidence type="ECO:0000256" key="9">
    <source>
        <dbReference type="ARBA" id="ARBA00022692"/>
    </source>
</evidence>
<feature type="binding site" evidence="22">
    <location>
        <position position="13"/>
    </location>
    <ligand>
        <name>ATP</name>
        <dbReference type="ChEBI" id="CHEBI:30616"/>
    </ligand>
</feature>
<dbReference type="CDD" id="cd14264">
    <property type="entry name" value="DAGK_IM"/>
    <property type="match status" value="1"/>
</dbReference>
<keyword evidence="5" id="KW-1003">Cell membrane</keyword>
<dbReference type="InterPro" id="IPR000829">
    <property type="entry name" value="DAGK"/>
</dbReference>
<feature type="binding site" evidence="22">
    <location>
        <begin position="91"/>
        <end position="92"/>
    </location>
    <ligand>
        <name>ATP</name>
        <dbReference type="ChEBI" id="CHEBI:30616"/>
    </ligand>
</feature>
<sequence length="126" mass="14276">MKPKYTLFSNAKYAFEGLLTMVRNEISFRIELCIILPLLIISIFLPISLFEHLFLVAVLFLILILECVNSAIEACVDLVTNDFAPLAKIAKDCASAGVFLSVVLAILSWFFVLLDLFDKNKLWKLF</sequence>
<dbReference type="GO" id="GO:0005524">
    <property type="term" value="F:ATP binding"/>
    <property type="evidence" value="ECO:0007669"/>
    <property type="project" value="UniProtKB-KW"/>
</dbReference>
<dbReference type="GO" id="GO:0004143">
    <property type="term" value="F:ATP-dependent diacylglycerol kinase activity"/>
    <property type="evidence" value="ECO:0007669"/>
    <property type="project" value="UniProtKB-EC"/>
</dbReference>
<evidence type="ECO:0000256" key="20">
    <source>
        <dbReference type="PIRSR" id="PIRSR600829-1"/>
    </source>
</evidence>
<evidence type="ECO:0000256" key="5">
    <source>
        <dbReference type="ARBA" id="ARBA00022475"/>
    </source>
</evidence>
<organism evidence="25 26">
    <name type="scientific">Helicobacter didelphidarum</name>
    <dbReference type="NCBI Taxonomy" id="2040648"/>
    <lineage>
        <taxon>Bacteria</taxon>
        <taxon>Pseudomonadati</taxon>
        <taxon>Campylobacterota</taxon>
        <taxon>Epsilonproteobacteria</taxon>
        <taxon>Campylobacterales</taxon>
        <taxon>Helicobacteraceae</taxon>
        <taxon>Helicobacter</taxon>
    </lineage>
</organism>
<keyword evidence="10 23" id="KW-0479">Metal-binding</keyword>
<feature type="binding site" evidence="23">
    <location>
        <position position="25"/>
    </location>
    <ligand>
        <name>a divalent metal cation</name>
        <dbReference type="ChEBI" id="CHEBI:60240"/>
    </ligand>
</feature>
<keyword evidence="7" id="KW-0997">Cell inner membrane</keyword>
<keyword evidence="13 22" id="KW-0067">ATP-binding</keyword>
<evidence type="ECO:0000256" key="17">
    <source>
        <dbReference type="ARBA" id="ARBA00023136"/>
    </source>
</evidence>
<comment type="catalytic activity">
    <reaction evidence="24">
        <text>a 1,2-diacyl-sn-glycerol + ATP = a 1,2-diacyl-sn-glycero-3-phosphate + ADP + H(+)</text>
        <dbReference type="Rhea" id="RHEA:10272"/>
        <dbReference type="ChEBI" id="CHEBI:15378"/>
        <dbReference type="ChEBI" id="CHEBI:17815"/>
        <dbReference type="ChEBI" id="CHEBI:30616"/>
        <dbReference type="ChEBI" id="CHEBI:58608"/>
        <dbReference type="ChEBI" id="CHEBI:456216"/>
        <dbReference type="EC" id="2.7.1.107"/>
    </reaction>
</comment>
<evidence type="ECO:0000256" key="3">
    <source>
        <dbReference type="ARBA" id="ARBA00012133"/>
    </source>
</evidence>
<feature type="binding site" evidence="21">
    <location>
        <position position="66"/>
    </location>
    <ligand>
        <name>substrate</name>
    </ligand>
</feature>
<feature type="binding site" evidence="22">
    <location>
        <position position="25"/>
    </location>
    <ligand>
        <name>ATP</name>
        <dbReference type="ChEBI" id="CHEBI:30616"/>
    </ligand>
</feature>
<feature type="transmembrane region" description="Helical" evidence="24">
    <location>
        <begin position="53"/>
        <end position="72"/>
    </location>
</feature>
<keyword evidence="15 24" id="KW-1133">Transmembrane helix</keyword>
<comment type="subcellular location">
    <subcellularLocation>
        <location evidence="1">Cell inner membrane</location>
        <topology evidence="1">Multi-pass membrane protein</topology>
    </subcellularLocation>
</comment>
<feature type="transmembrane region" description="Helical" evidence="24">
    <location>
        <begin position="93"/>
        <end position="114"/>
    </location>
</feature>
<dbReference type="InterPro" id="IPR033718">
    <property type="entry name" value="DAGK_prok"/>
</dbReference>
<feature type="active site" description="Proton acceptor" evidence="20">
    <location>
        <position position="66"/>
    </location>
</feature>
<proteinExistence type="inferred from homology"/>
<dbReference type="RefSeq" id="WP_115542145.1">
    <property type="nucleotide sequence ID" value="NZ_NXLQ01000001.1"/>
</dbReference>
<keyword evidence="17 24" id="KW-0472">Membrane</keyword>
<evidence type="ECO:0000313" key="25">
    <source>
        <dbReference type="EMBL" id="RDU67619.1"/>
    </source>
</evidence>
<dbReference type="PANTHER" id="PTHR34299:SF1">
    <property type="entry name" value="DIACYLGLYCEROL KINASE"/>
    <property type="match status" value="1"/>
</dbReference>
<keyword evidence="11 22" id="KW-0547">Nucleotide-binding</keyword>
<dbReference type="EMBL" id="NXLQ01000001">
    <property type="protein sequence ID" value="RDU67619.1"/>
    <property type="molecule type" value="Genomic_DNA"/>
</dbReference>
<comment type="function">
    <text evidence="24">Catalyzes the ATP-dependent phosphorylation of sn-l,2-diacylglycerol (DAG) to phosphatidic acid. Involved in the recycling of diacylglycerol produced as a by-product during membrane-derived oligosaccharide (MDO) biosynthesis.</text>
</comment>
<keyword evidence="12 24" id="KW-0418">Kinase</keyword>
<feature type="transmembrane region" description="Helical" evidence="24">
    <location>
        <begin position="28"/>
        <end position="47"/>
    </location>
</feature>
<evidence type="ECO:0000256" key="2">
    <source>
        <dbReference type="ARBA" id="ARBA00005967"/>
    </source>
</evidence>
<dbReference type="InterPro" id="IPR036945">
    <property type="entry name" value="DAGK_sf"/>
</dbReference>
<evidence type="ECO:0000256" key="16">
    <source>
        <dbReference type="ARBA" id="ARBA00023098"/>
    </source>
</evidence>
<keyword evidence="19 24" id="KW-1208">Phospholipid metabolism</keyword>
<evidence type="ECO:0000256" key="7">
    <source>
        <dbReference type="ARBA" id="ARBA00022519"/>
    </source>
</evidence>
<evidence type="ECO:0000256" key="8">
    <source>
        <dbReference type="ARBA" id="ARBA00022679"/>
    </source>
</evidence>
<comment type="caution">
    <text evidence="25">The sequence shown here is derived from an EMBL/GenBank/DDBJ whole genome shotgun (WGS) entry which is preliminary data.</text>
</comment>
<evidence type="ECO:0000256" key="10">
    <source>
        <dbReference type="ARBA" id="ARBA00022723"/>
    </source>
</evidence>
<evidence type="ECO:0000256" key="12">
    <source>
        <dbReference type="ARBA" id="ARBA00022777"/>
    </source>
</evidence>
<comment type="cofactor">
    <cofactor evidence="23">
        <name>Mg(2+)</name>
        <dbReference type="ChEBI" id="CHEBI:18420"/>
    </cofactor>
    <text evidence="23">Mn(2+), Zn(2+), Cd(2+) and Co(2+) support activity to lesser extents.</text>
</comment>
<evidence type="ECO:0000256" key="21">
    <source>
        <dbReference type="PIRSR" id="PIRSR600829-2"/>
    </source>
</evidence>
<evidence type="ECO:0000313" key="26">
    <source>
        <dbReference type="Proteomes" id="UP000256379"/>
    </source>
</evidence>
<keyword evidence="14 23" id="KW-0460">Magnesium</keyword>